<dbReference type="GO" id="GO:0008483">
    <property type="term" value="F:transaminase activity"/>
    <property type="evidence" value="ECO:0007669"/>
    <property type="project" value="UniProtKB-KW"/>
</dbReference>
<dbReference type="InterPro" id="IPR015422">
    <property type="entry name" value="PyrdxlP-dep_Trfase_small"/>
</dbReference>
<dbReference type="PANTHER" id="PTHR11986:SF79">
    <property type="entry name" value="ACETYLORNITHINE AMINOTRANSFERASE, MITOCHONDRIAL"/>
    <property type="match status" value="1"/>
</dbReference>
<dbReference type="Proteomes" id="UP000830454">
    <property type="component" value="Chromosome"/>
</dbReference>
<keyword evidence="3" id="KW-0808">Transferase</keyword>
<sequence length="389" mass="43086">MKLFDVYPLFDLNFVSAEGSYLWNDKEEKYLDLYGGHAVISVGHSHPVYVKTITKQLHNIGFYSNSVRIPIQEEVAKLLGKISHYENYEFFMCNSGAEANENALKLASFHTNRKKVVCFTKAFHGRTSAAVAATDNKKIIAPINETDAFIFLPFNDEEALEKTFQEHKDIAAIIIEGIQGVGGVQIPTTAFLQKIRSLCNENNALFIADEIQSGYGRTGKFFAHQHANVQADIITIAKGMGNGFPVGGVIISPKIEAKHGLLGTTFGGNYLACAASKAVLEIIEAENLIQNATEMGDYLYEQLKDNESVKEIRYKGLMFGIELKTPCAPFRNQLLSDFNILTGNASCPNTLRILPALNISKKELDVFISAFKTVSKLNSKKNEKILLCK</sequence>
<comment type="similarity">
    <text evidence="5">Belongs to the class-III pyridoxal-phosphate-dependent aminotransferase family.</text>
</comment>
<dbReference type="PROSITE" id="PS00600">
    <property type="entry name" value="AA_TRANSFER_CLASS_3"/>
    <property type="match status" value="1"/>
</dbReference>
<dbReference type="EMBL" id="CP090145">
    <property type="protein sequence ID" value="UOX33652.1"/>
    <property type="molecule type" value="Genomic_DNA"/>
</dbReference>
<evidence type="ECO:0000256" key="3">
    <source>
        <dbReference type="ARBA" id="ARBA00022679"/>
    </source>
</evidence>
<dbReference type="InterPro" id="IPR015424">
    <property type="entry name" value="PyrdxlP-dep_Trfase"/>
</dbReference>
<reference evidence="6" key="2">
    <citation type="submission" date="2022-04" db="EMBL/GenBank/DDBJ databases">
        <title>Complete Genome Sequence of Flavobacterium sediminilitoris YSM-43, Isolated from a Tidal Sediment.</title>
        <authorList>
            <person name="Lee P.A."/>
        </authorList>
    </citation>
    <scope>NUCLEOTIDE SEQUENCE</scope>
    <source>
        <strain evidence="6">YSM-43</strain>
    </source>
</reference>
<gene>
    <name evidence="6" type="ORF">LXD69_16660</name>
</gene>
<keyword evidence="7" id="KW-1185">Reference proteome</keyword>
<evidence type="ECO:0000256" key="4">
    <source>
        <dbReference type="ARBA" id="ARBA00022898"/>
    </source>
</evidence>
<dbReference type="PIRSF" id="PIRSF000521">
    <property type="entry name" value="Transaminase_4ab_Lys_Orn"/>
    <property type="match status" value="1"/>
</dbReference>
<evidence type="ECO:0000256" key="1">
    <source>
        <dbReference type="ARBA" id="ARBA00001933"/>
    </source>
</evidence>
<dbReference type="Gene3D" id="3.90.1150.10">
    <property type="entry name" value="Aspartate Aminotransferase, domain 1"/>
    <property type="match status" value="1"/>
</dbReference>
<reference evidence="6" key="1">
    <citation type="submission" date="2021-12" db="EMBL/GenBank/DDBJ databases">
        <authorList>
            <person name="Cha I.-T."/>
            <person name="Lee K.-E."/>
            <person name="Park S.-J."/>
        </authorList>
    </citation>
    <scope>NUCLEOTIDE SEQUENCE</scope>
    <source>
        <strain evidence="6">YSM-43</strain>
    </source>
</reference>
<dbReference type="SUPFAM" id="SSF53383">
    <property type="entry name" value="PLP-dependent transferases"/>
    <property type="match status" value="1"/>
</dbReference>
<dbReference type="InterPro" id="IPR015421">
    <property type="entry name" value="PyrdxlP-dep_Trfase_major"/>
</dbReference>
<dbReference type="RefSeq" id="WP_246916197.1">
    <property type="nucleotide sequence ID" value="NZ_CP090145.1"/>
</dbReference>
<comment type="cofactor">
    <cofactor evidence="1">
        <name>pyridoxal 5'-phosphate</name>
        <dbReference type="ChEBI" id="CHEBI:597326"/>
    </cofactor>
</comment>
<dbReference type="InterPro" id="IPR049704">
    <property type="entry name" value="Aminotrans_3_PPA_site"/>
</dbReference>
<evidence type="ECO:0000256" key="2">
    <source>
        <dbReference type="ARBA" id="ARBA00022576"/>
    </source>
</evidence>
<accession>A0ABY4HN31</accession>
<evidence type="ECO:0000313" key="7">
    <source>
        <dbReference type="Proteomes" id="UP000830454"/>
    </source>
</evidence>
<keyword evidence="4 5" id="KW-0663">Pyridoxal phosphate</keyword>
<dbReference type="CDD" id="cd00610">
    <property type="entry name" value="OAT_like"/>
    <property type="match status" value="1"/>
</dbReference>
<dbReference type="InterPro" id="IPR050103">
    <property type="entry name" value="Class-III_PLP-dep_AT"/>
</dbReference>
<organism evidence="6 7">
    <name type="scientific">Flavobacterium sediminilitoris</name>
    <dbReference type="NCBI Taxonomy" id="2024526"/>
    <lineage>
        <taxon>Bacteria</taxon>
        <taxon>Pseudomonadati</taxon>
        <taxon>Bacteroidota</taxon>
        <taxon>Flavobacteriia</taxon>
        <taxon>Flavobacteriales</taxon>
        <taxon>Flavobacteriaceae</taxon>
        <taxon>Flavobacterium</taxon>
    </lineage>
</organism>
<dbReference type="PANTHER" id="PTHR11986">
    <property type="entry name" value="AMINOTRANSFERASE CLASS III"/>
    <property type="match status" value="1"/>
</dbReference>
<proteinExistence type="inferred from homology"/>
<dbReference type="Gene3D" id="3.40.640.10">
    <property type="entry name" value="Type I PLP-dependent aspartate aminotransferase-like (Major domain)"/>
    <property type="match status" value="1"/>
</dbReference>
<protein>
    <submittedName>
        <fullName evidence="6">Aminotransferase class III-fold pyridoxal phosphate-dependent enzyme</fullName>
    </submittedName>
</protein>
<name>A0ABY4HN31_9FLAO</name>
<dbReference type="Pfam" id="PF00202">
    <property type="entry name" value="Aminotran_3"/>
    <property type="match status" value="1"/>
</dbReference>
<keyword evidence="2 6" id="KW-0032">Aminotransferase</keyword>
<evidence type="ECO:0000256" key="5">
    <source>
        <dbReference type="RuleBase" id="RU003560"/>
    </source>
</evidence>
<evidence type="ECO:0000313" key="6">
    <source>
        <dbReference type="EMBL" id="UOX33652.1"/>
    </source>
</evidence>
<dbReference type="InterPro" id="IPR005814">
    <property type="entry name" value="Aminotrans_3"/>
</dbReference>